<organism evidence="2 3">
    <name type="scientific">Nitrosococcus wardiae</name>
    <dbReference type="NCBI Taxonomy" id="1814290"/>
    <lineage>
        <taxon>Bacteria</taxon>
        <taxon>Pseudomonadati</taxon>
        <taxon>Pseudomonadota</taxon>
        <taxon>Gammaproteobacteria</taxon>
        <taxon>Chromatiales</taxon>
        <taxon>Chromatiaceae</taxon>
        <taxon>Nitrosococcus</taxon>
    </lineage>
</organism>
<keyword evidence="1" id="KW-1133">Transmembrane helix</keyword>
<name>A0A4P7C1W9_9GAMM</name>
<dbReference type="EMBL" id="CP038033">
    <property type="protein sequence ID" value="QBQ55647.1"/>
    <property type="molecule type" value="Genomic_DNA"/>
</dbReference>
<accession>A0A4P7C1W9</accession>
<evidence type="ECO:0000256" key="1">
    <source>
        <dbReference type="SAM" id="Phobius"/>
    </source>
</evidence>
<dbReference type="OrthoDB" id="9342581at2"/>
<dbReference type="InterPro" id="IPR046575">
    <property type="entry name" value="DUF6635"/>
</dbReference>
<evidence type="ECO:0000313" key="3">
    <source>
        <dbReference type="Proteomes" id="UP000294325"/>
    </source>
</evidence>
<protein>
    <submittedName>
        <fullName evidence="2">Uncharacterized protein</fullName>
    </submittedName>
</protein>
<keyword evidence="1" id="KW-0472">Membrane</keyword>
<dbReference type="RefSeq" id="WP_134358904.1">
    <property type="nucleotide sequence ID" value="NZ_CP038033.1"/>
</dbReference>
<proteinExistence type="predicted"/>
<evidence type="ECO:0000313" key="2">
    <source>
        <dbReference type="EMBL" id="QBQ55647.1"/>
    </source>
</evidence>
<dbReference type="KEGG" id="nwr:E3U44_14855"/>
<reference evidence="2 3" key="1">
    <citation type="submission" date="2019-03" db="EMBL/GenBank/DDBJ databases">
        <title>The genome sequence of Nitrosococcus wardiae strain D1FHST reveals the archetypal metabolic capacity of ammonia-oxidizing Gammaproteobacteria.</title>
        <authorList>
            <person name="Wang L."/>
            <person name="Lim C.K."/>
            <person name="Hanson T.E."/>
            <person name="Dang H."/>
            <person name="Klotz M.G."/>
        </authorList>
    </citation>
    <scope>NUCLEOTIDE SEQUENCE [LARGE SCALE GENOMIC DNA]</scope>
    <source>
        <strain evidence="2 3">D1FHS</strain>
    </source>
</reference>
<dbReference type="Proteomes" id="UP000294325">
    <property type="component" value="Chromosome"/>
</dbReference>
<keyword evidence="3" id="KW-1185">Reference proteome</keyword>
<gene>
    <name evidence="2" type="ORF">E3U44_14855</name>
</gene>
<feature type="transmembrane region" description="Helical" evidence="1">
    <location>
        <begin position="270"/>
        <end position="296"/>
    </location>
</feature>
<dbReference type="AlphaFoldDB" id="A0A4P7C1W9"/>
<sequence>MSQLPQQANPIDGTPTAAVENRVDSNFSTNLLDKKIAETIIEDSIRRYFAKRRSLVTGFVDRHFSFKGTLRLHRRALGWDLLVAPVNMLLVIPKAGAMLSAAGLRWFGAYRLADWLAGRQLFLETNVAREITWLLHTELLELPYPQGTRQSTRDALAEEILADPRVADALEVVLAAASQRLGDTEAQQRLTTTLETYCGARAAAADITNALLLLGTGALTVKQVTLGALSLGPAAAALVAQQMAIAAFPLGASLGGIWYRIFPASPSAELIIGLTITIMAITACIAALSGVLADPLQRLLGFHKRRLLTLINSLEKNFMERKQYPYEVRDHYAARLVDLFETANLLLR</sequence>
<keyword evidence="1" id="KW-0812">Transmembrane</keyword>
<dbReference type="Pfam" id="PF20340">
    <property type="entry name" value="DUF6635"/>
    <property type="match status" value="2"/>
</dbReference>